<dbReference type="AlphaFoldDB" id="A0A1B2EBL3"/>
<feature type="domain" description="DUF6894" evidence="1">
    <location>
        <begin position="4"/>
        <end position="72"/>
    </location>
</feature>
<protein>
    <recommendedName>
        <fullName evidence="1">DUF6894 domain-containing protein</fullName>
    </recommendedName>
</protein>
<dbReference type="OrthoDB" id="8021130at2"/>
<evidence type="ECO:0000259" key="1">
    <source>
        <dbReference type="Pfam" id="PF21834"/>
    </source>
</evidence>
<evidence type="ECO:0000313" key="2">
    <source>
        <dbReference type="EMBL" id="ANY77360.1"/>
    </source>
</evidence>
<dbReference type="InterPro" id="IPR054189">
    <property type="entry name" value="DUF6894"/>
</dbReference>
<accession>A0A1B2EBL3</accession>
<organism evidence="2">
    <name type="scientific">Microvirga ossetica</name>
    <dbReference type="NCBI Taxonomy" id="1882682"/>
    <lineage>
        <taxon>Bacteria</taxon>
        <taxon>Pseudomonadati</taxon>
        <taxon>Pseudomonadota</taxon>
        <taxon>Alphaproteobacteria</taxon>
        <taxon>Hyphomicrobiales</taxon>
        <taxon>Methylobacteriaceae</taxon>
        <taxon>Microvirga</taxon>
    </lineage>
</organism>
<dbReference type="RefSeq" id="WP_099508359.1">
    <property type="nucleotide sequence ID" value="NZ_CP016616.1"/>
</dbReference>
<gene>
    <name evidence="2" type="ORF">BB934_03245</name>
</gene>
<name>A0A1B2EBL3_9HYPH</name>
<sequence length="84" mass="9392">MPWFYRHIRQGDQLIHDTDGIELTDLDADRADALEGIRDILAEAIKRGNDVPLDDAIVITNKAGRELMTIPFIEALPPRLRGAA</sequence>
<proteinExistence type="predicted"/>
<reference evidence="2" key="1">
    <citation type="submission" date="2016-07" db="EMBL/GenBank/DDBJ databases">
        <title>Microvirga ossetica sp. nov. a new species of rhizobia isolated from root nodules of the legume species Vicia alpestris Steven originated from North Ossetia region in the Caucasus.</title>
        <authorList>
            <person name="Safronova V.I."/>
            <person name="Kuznetsova I.G."/>
            <person name="Sazanova A.L."/>
            <person name="Belimov A."/>
            <person name="Andronov E."/>
            <person name="Osledkin Y.S."/>
            <person name="Onishchuk O.P."/>
            <person name="Kurchak O.N."/>
            <person name="Shaposhnikov A.I."/>
            <person name="Willems A."/>
            <person name="Tikhonovich I.A."/>
        </authorList>
    </citation>
    <scope>NUCLEOTIDE SEQUENCE [LARGE SCALE GENOMIC DNA]</scope>
    <source>
        <strain evidence="2">V5/3M</strain>
    </source>
</reference>
<dbReference type="EMBL" id="CP016616">
    <property type="protein sequence ID" value="ANY77360.1"/>
    <property type="molecule type" value="Genomic_DNA"/>
</dbReference>
<dbReference type="KEGG" id="moc:BB934_03245"/>
<dbReference type="Pfam" id="PF21834">
    <property type="entry name" value="DUF6894"/>
    <property type="match status" value="1"/>
</dbReference>